<evidence type="ECO:0000256" key="1">
    <source>
        <dbReference type="ARBA" id="ARBA00001739"/>
    </source>
</evidence>
<keyword evidence="11" id="KW-1185">Reference proteome</keyword>
<evidence type="ECO:0000256" key="7">
    <source>
        <dbReference type="ARBA" id="ARBA00023235"/>
    </source>
</evidence>
<dbReference type="PIRSF" id="PIRSF001486">
    <property type="entry name" value="CatC"/>
    <property type="match status" value="1"/>
</dbReference>
<feature type="domain" description="Muconolactone isomerase" evidence="9">
    <location>
        <begin position="1"/>
        <end position="89"/>
    </location>
</feature>
<evidence type="ECO:0000256" key="2">
    <source>
        <dbReference type="ARBA" id="ARBA00005193"/>
    </source>
</evidence>
<comment type="pathway">
    <text evidence="2 8">Aromatic compound metabolism; beta-ketoadipate pathway; 5-oxo-4,5-dihydro-2-furylacetate from catechol: step 3/3.</text>
</comment>
<evidence type="ECO:0000256" key="3">
    <source>
        <dbReference type="ARBA" id="ARBA00010882"/>
    </source>
</evidence>
<dbReference type="UniPathway" id="UPA00157">
    <property type="reaction ID" value="UER00260"/>
</dbReference>
<comment type="subunit">
    <text evidence="4">Homodecamer.</text>
</comment>
<evidence type="ECO:0000256" key="6">
    <source>
        <dbReference type="ARBA" id="ARBA00022797"/>
    </source>
</evidence>
<proteinExistence type="inferred from homology"/>
<accession>A0A1I1H297</accession>
<evidence type="ECO:0000256" key="5">
    <source>
        <dbReference type="ARBA" id="ARBA00012070"/>
    </source>
</evidence>
<reference evidence="10 11" key="1">
    <citation type="submission" date="2016-10" db="EMBL/GenBank/DDBJ databases">
        <authorList>
            <person name="de Groot N.N."/>
        </authorList>
    </citation>
    <scope>NUCLEOTIDE SEQUENCE [LARGE SCALE GENOMIC DNA]</scope>
    <source>
        <strain evidence="10 11">CGMCC 1.7056</strain>
    </source>
</reference>
<organism evidence="10 11">
    <name type="scientific">Nocardioides terrae</name>
    <dbReference type="NCBI Taxonomy" id="574651"/>
    <lineage>
        <taxon>Bacteria</taxon>
        <taxon>Bacillati</taxon>
        <taxon>Actinomycetota</taxon>
        <taxon>Actinomycetes</taxon>
        <taxon>Propionibacteriales</taxon>
        <taxon>Nocardioidaceae</taxon>
        <taxon>Nocardioides</taxon>
    </lineage>
</organism>
<evidence type="ECO:0000259" key="9">
    <source>
        <dbReference type="Pfam" id="PF02426"/>
    </source>
</evidence>
<dbReference type="InterPro" id="IPR026029">
    <property type="entry name" value="MLI_dom"/>
</dbReference>
<evidence type="ECO:0000313" key="11">
    <source>
        <dbReference type="Proteomes" id="UP000198832"/>
    </source>
</evidence>
<dbReference type="STRING" id="574651.SAMN04487968_104166"/>
<dbReference type="GO" id="GO:0042952">
    <property type="term" value="P:beta-ketoadipate pathway"/>
    <property type="evidence" value="ECO:0007669"/>
    <property type="project" value="UniProtKB-UniPathway"/>
</dbReference>
<dbReference type="AlphaFoldDB" id="A0A1I1H297"/>
<evidence type="ECO:0000256" key="4">
    <source>
        <dbReference type="ARBA" id="ARBA00011365"/>
    </source>
</evidence>
<protein>
    <recommendedName>
        <fullName evidence="5 8">Muconolactone Delta-isomerase</fullName>
        <shortName evidence="8">MIase</shortName>
        <ecNumber evidence="5 8">5.3.3.4</ecNumber>
    </recommendedName>
</protein>
<comment type="catalytic activity">
    <reaction evidence="1 8">
        <text>(S)-muconolactone = (4,5-dihydro-5-oxofuran-2-yl)-acetate</text>
        <dbReference type="Rhea" id="RHEA:12348"/>
        <dbReference type="ChEBI" id="CHEBI:58425"/>
        <dbReference type="ChEBI" id="CHEBI:58736"/>
        <dbReference type="EC" id="5.3.3.4"/>
    </reaction>
</comment>
<dbReference type="InterPro" id="IPR011008">
    <property type="entry name" value="Dimeric_a/b-barrel"/>
</dbReference>
<dbReference type="Pfam" id="PF02426">
    <property type="entry name" value="MIase"/>
    <property type="match status" value="1"/>
</dbReference>
<dbReference type="SUPFAM" id="SSF54909">
    <property type="entry name" value="Dimeric alpha+beta barrel"/>
    <property type="match status" value="1"/>
</dbReference>
<dbReference type="EMBL" id="FOLB01000004">
    <property type="protein sequence ID" value="SFC18167.1"/>
    <property type="molecule type" value="Genomic_DNA"/>
</dbReference>
<sequence length="92" mass="10502">MEFLVRSENRLPVETSADRREELRTAERARAMELREAGILKRLWRVPGRNATIGLYEAPDPAALHDALMSLPMAPWLDVQVEALAQHPQERS</sequence>
<dbReference type="OrthoDB" id="2889526at2"/>
<name>A0A1I1H297_9ACTN</name>
<keyword evidence="6 8" id="KW-0058">Aromatic hydrocarbons catabolism</keyword>
<evidence type="ECO:0000313" key="10">
    <source>
        <dbReference type="EMBL" id="SFC18167.1"/>
    </source>
</evidence>
<dbReference type="RefSeq" id="WP_091121913.1">
    <property type="nucleotide sequence ID" value="NZ_FOLB01000004.1"/>
</dbReference>
<keyword evidence="7 8" id="KW-0413">Isomerase</keyword>
<dbReference type="EC" id="5.3.3.4" evidence="5 8"/>
<dbReference type="Gene3D" id="3.30.70.1060">
    <property type="entry name" value="Dimeric alpha+beta barrel"/>
    <property type="match status" value="1"/>
</dbReference>
<comment type="similarity">
    <text evidence="3 8">Belongs to the muconolactone Delta-isomerase family.</text>
</comment>
<evidence type="ECO:0000256" key="8">
    <source>
        <dbReference type="PIRNR" id="PIRNR001486"/>
    </source>
</evidence>
<gene>
    <name evidence="10" type="ORF">SAMN04487968_104166</name>
</gene>
<dbReference type="Proteomes" id="UP000198832">
    <property type="component" value="Unassembled WGS sequence"/>
</dbReference>
<dbReference type="GO" id="GO:0016159">
    <property type="term" value="F:muconolactone delta-isomerase activity"/>
    <property type="evidence" value="ECO:0007669"/>
    <property type="project" value="UniProtKB-EC"/>
</dbReference>
<dbReference type="InterPro" id="IPR003464">
    <property type="entry name" value="Muconolactone_d_Isoase"/>
</dbReference>